<evidence type="ECO:0000313" key="6">
    <source>
        <dbReference type="Proteomes" id="UP000253083"/>
    </source>
</evidence>
<dbReference type="FunCoup" id="A0A395JN43">
    <property type="interactions" value="113"/>
</dbReference>
<dbReference type="PANTHER" id="PTHR43309:SF4">
    <property type="entry name" value="CARBOXYLTRANSFERASE DOMAIN-CONTAINING PROTEIN"/>
    <property type="match status" value="1"/>
</dbReference>
<dbReference type="SMART" id="SM00797">
    <property type="entry name" value="AHS2"/>
    <property type="match status" value="1"/>
</dbReference>
<keyword evidence="6" id="KW-1185">Reference proteome</keyword>
<gene>
    <name evidence="5" type="ORF">DFR28_101455</name>
</gene>
<reference evidence="5 6" key="1">
    <citation type="submission" date="2018-06" db="EMBL/GenBank/DDBJ databases">
        <title>Genomic Encyclopedia of Type Strains, Phase IV (KMG-IV): sequencing the most valuable type-strain genomes for metagenomic binning, comparative biology and taxonomic classification.</title>
        <authorList>
            <person name="Goeker M."/>
        </authorList>
    </citation>
    <scope>NUCLEOTIDE SEQUENCE [LARGE SCALE GENOMIC DNA]</scope>
    <source>
        <strain evidence="5 6">DSM 24032</strain>
    </source>
</reference>
<dbReference type="SUPFAM" id="SSF50891">
    <property type="entry name" value="Cyclophilin-like"/>
    <property type="match status" value="1"/>
</dbReference>
<dbReference type="InterPro" id="IPR029000">
    <property type="entry name" value="Cyclophilin-like_dom_sf"/>
</dbReference>
<feature type="domain" description="Carboxyltransferase" evidence="4">
    <location>
        <begin position="2"/>
        <end position="279"/>
    </location>
</feature>
<evidence type="ECO:0000256" key="3">
    <source>
        <dbReference type="ARBA" id="ARBA00022840"/>
    </source>
</evidence>
<evidence type="ECO:0000256" key="1">
    <source>
        <dbReference type="ARBA" id="ARBA00022741"/>
    </source>
</evidence>
<dbReference type="Gene3D" id="2.40.100.10">
    <property type="entry name" value="Cyclophilin-like"/>
    <property type="match status" value="1"/>
</dbReference>
<dbReference type="GO" id="GO:0016787">
    <property type="term" value="F:hydrolase activity"/>
    <property type="evidence" value="ECO:0007669"/>
    <property type="project" value="UniProtKB-KW"/>
</dbReference>
<comment type="caution">
    <text evidence="5">The sequence shown here is derived from an EMBL/GenBank/DDBJ whole genome shotgun (WGS) entry which is preliminary data.</text>
</comment>
<dbReference type="InterPro" id="IPR052708">
    <property type="entry name" value="PxpC"/>
</dbReference>
<dbReference type="GO" id="GO:0005524">
    <property type="term" value="F:ATP binding"/>
    <property type="evidence" value="ECO:0007669"/>
    <property type="project" value="UniProtKB-KW"/>
</dbReference>
<sequence>MQNGVTEAGAADIQAFCWANKLLDKAVGSAMFEITLGNLELEFLADCQVAITGADLSATIDGAPVLPWRTYTINAGGRLLFGFPKSGLRAYLAVNAELDLPSHYQSHSSVAHENLVGALNYVVGKVFNAEQINQATMARGVARRFIPDYQQPLTVEVMLGYQSEDFSQQALEQLFFADYTIRPDSNRMAYRLEGPTISHTIQQLYSEGIAYGAIQIPPDGQPVVLLNDRQTMGGYPKVGCITRLSGSSLAQRMPGTSVKFEPVTIKQSGLQWTRFLRFFDGPE</sequence>
<name>A0A395JN43_9GAMM</name>
<dbReference type="PANTHER" id="PTHR43309">
    <property type="entry name" value="5-OXOPROLINASE SUBUNIT C"/>
    <property type="match status" value="1"/>
</dbReference>
<evidence type="ECO:0000256" key="2">
    <source>
        <dbReference type="ARBA" id="ARBA00022801"/>
    </source>
</evidence>
<evidence type="ECO:0000313" key="5">
    <source>
        <dbReference type="EMBL" id="RBP53070.1"/>
    </source>
</evidence>
<dbReference type="Pfam" id="PF02626">
    <property type="entry name" value="CT_A_B"/>
    <property type="match status" value="1"/>
</dbReference>
<evidence type="ECO:0000259" key="4">
    <source>
        <dbReference type="SMART" id="SM00797"/>
    </source>
</evidence>
<keyword evidence="2" id="KW-0378">Hydrolase</keyword>
<dbReference type="InParanoid" id="A0A395JN43"/>
<dbReference type="AlphaFoldDB" id="A0A395JN43"/>
<proteinExistence type="predicted"/>
<dbReference type="InterPro" id="IPR003778">
    <property type="entry name" value="CT_A_B"/>
</dbReference>
<accession>A0A395JN43</accession>
<keyword evidence="3" id="KW-0067">ATP-binding</keyword>
<dbReference type="Proteomes" id="UP000253083">
    <property type="component" value="Unassembled WGS sequence"/>
</dbReference>
<keyword evidence="1" id="KW-0547">Nucleotide-binding</keyword>
<dbReference type="EMBL" id="QNRT01000001">
    <property type="protein sequence ID" value="RBP53070.1"/>
    <property type="molecule type" value="Genomic_DNA"/>
</dbReference>
<protein>
    <submittedName>
        <fullName evidence="5">Biotin-dependent carboxylase-like uncharacterized protein</fullName>
    </submittedName>
</protein>
<organism evidence="5 6">
    <name type="scientific">Arenicella xantha</name>
    <dbReference type="NCBI Taxonomy" id="644221"/>
    <lineage>
        <taxon>Bacteria</taxon>
        <taxon>Pseudomonadati</taxon>
        <taxon>Pseudomonadota</taxon>
        <taxon>Gammaproteobacteria</taxon>
        <taxon>Arenicellales</taxon>
        <taxon>Arenicellaceae</taxon>
        <taxon>Arenicella</taxon>
    </lineage>
</organism>